<keyword evidence="2" id="KW-1133">Transmembrane helix</keyword>
<feature type="transmembrane region" description="Helical" evidence="2">
    <location>
        <begin position="68"/>
        <end position="88"/>
    </location>
</feature>
<feature type="non-terminal residue" evidence="3">
    <location>
        <position position="1"/>
    </location>
</feature>
<feature type="region of interest" description="Disordered" evidence="1">
    <location>
        <begin position="1"/>
        <end position="32"/>
    </location>
</feature>
<keyword evidence="2" id="KW-0472">Membrane</keyword>
<feature type="compositionally biased region" description="Basic and acidic residues" evidence="1">
    <location>
        <begin position="1"/>
        <end position="22"/>
    </location>
</feature>
<evidence type="ECO:0000313" key="4">
    <source>
        <dbReference type="Proteomes" id="UP000265520"/>
    </source>
</evidence>
<proteinExistence type="predicted"/>
<evidence type="ECO:0000313" key="3">
    <source>
        <dbReference type="EMBL" id="MCI42034.1"/>
    </source>
</evidence>
<dbReference type="Proteomes" id="UP000265520">
    <property type="component" value="Unassembled WGS sequence"/>
</dbReference>
<accession>A0A392S114</accession>
<dbReference type="GO" id="GO:0016740">
    <property type="term" value="F:transferase activity"/>
    <property type="evidence" value="ECO:0007669"/>
    <property type="project" value="UniProtKB-KW"/>
</dbReference>
<keyword evidence="3" id="KW-0808">Transferase</keyword>
<name>A0A392S114_9FABA</name>
<reference evidence="3 4" key="1">
    <citation type="journal article" date="2018" name="Front. Plant Sci.">
        <title>Red Clover (Trifolium pratense) and Zigzag Clover (T. medium) - A Picture of Genomic Similarities and Differences.</title>
        <authorList>
            <person name="Dluhosova J."/>
            <person name="Istvanek J."/>
            <person name="Nedelnik J."/>
            <person name="Repkova J."/>
        </authorList>
    </citation>
    <scope>NUCLEOTIDE SEQUENCE [LARGE SCALE GENOMIC DNA]</scope>
    <source>
        <strain evidence="4">cv. 10/8</strain>
        <tissue evidence="3">Leaf</tissue>
    </source>
</reference>
<comment type="caution">
    <text evidence="3">The sequence shown here is derived from an EMBL/GenBank/DDBJ whole genome shotgun (WGS) entry which is preliminary data.</text>
</comment>
<evidence type="ECO:0000256" key="1">
    <source>
        <dbReference type="SAM" id="MobiDB-lite"/>
    </source>
</evidence>
<keyword evidence="4" id="KW-1185">Reference proteome</keyword>
<dbReference type="AlphaFoldDB" id="A0A392S114"/>
<dbReference type="EMBL" id="LXQA010299491">
    <property type="protein sequence ID" value="MCI42034.1"/>
    <property type="molecule type" value="Genomic_DNA"/>
</dbReference>
<sequence length="94" mass="10569">AQSSRAHDTNDKTDTPVRRDTGTAKPTSSEAVSKMDFHPALAVSNIKNHIPMVLEIEKDQYGTWAELFSIHTIHLLFFLFPPLLYSFGNINVKV</sequence>
<keyword evidence="2" id="KW-0812">Transmembrane</keyword>
<protein>
    <submittedName>
        <fullName evidence="3">Polynucleotidyl transferase</fullName>
    </submittedName>
</protein>
<evidence type="ECO:0000256" key="2">
    <source>
        <dbReference type="SAM" id="Phobius"/>
    </source>
</evidence>
<organism evidence="3 4">
    <name type="scientific">Trifolium medium</name>
    <dbReference type="NCBI Taxonomy" id="97028"/>
    <lineage>
        <taxon>Eukaryota</taxon>
        <taxon>Viridiplantae</taxon>
        <taxon>Streptophyta</taxon>
        <taxon>Embryophyta</taxon>
        <taxon>Tracheophyta</taxon>
        <taxon>Spermatophyta</taxon>
        <taxon>Magnoliopsida</taxon>
        <taxon>eudicotyledons</taxon>
        <taxon>Gunneridae</taxon>
        <taxon>Pentapetalae</taxon>
        <taxon>rosids</taxon>
        <taxon>fabids</taxon>
        <taxon>Fabales</taxon>
        <taxon>Fabaceae</taxon>
        <taxon>Papilionoideae</taxon>
        <taxon>50 kb inversion clade</taxon>
        <taxon>NPAAA clade</taxon>
        <taxon>Hologalegina</taxon>
        <taxon>IRL clade</taxon>
        <taxon>Trifolieae</taxon>
        <taxon>Trifolium</taxon>
    </lineage>
</organism>